<reference evidence="1 2" key="2">
    <citation type="journal article" date="2016" name="Genome Announc.">
        <title>Complete Genome Sequence of a Strain of Azospirillum thiophilum Isolated from a Sulfide Spring.</title>
        <authorList>
            <person name="Fomenkov A."/>
            <person name="Vincze T."/>
            <person name="Grabovich M."/>
            <person name="Anton B.P."/>
            <person name="Dubinina G."/>
            <person name="Orlova M."/>
            <person name="Belousova E."/>
            <person name="Roberts R.J."/>
        </authorList>
    </citation>
    <scope>NUCLEOTIDE SEQUENCE [LARGE SCALE GENOMIC DNA]</scope>
    <source>
        <strain evidence="1 2">BV-S</strain>
    </source>
</reference>
<dbReference type="KEGG" id="ati:AL072_09570"/>
<dbReference type="EMBL" id="CP012401">
    <property type="protein sequence ID" value="ALG71122.1"/>
    <property type="molecule type" value="Genomic_DNA"/>
</dbReference>
<gene>
    <name evidence="1" type="ORF">AL072_09570</name>
</gene>
<evidence type="ECO:0000313" key="2">
    <source>
        <dbReference type="Proteomes" id="UP000069935"/>
    </source>
</evidence>
<organism evidence="1 2">
    <name type="scientific">Azospirillum thiophilum</name>
    <dbReference type="NCBI Taxonomy" id="528244"/>
    <lineage>
        <taxon>Bacteria</taxon>
        <taxon>Pseudomonadati</taxon>
        <taxon>Pseudomonadota</taxon>
        <taxon>Alphaproteobacteria</taxon>
        <taxon>Rhodospirillales</taxon>
        <taxon>Azospirillaceae</taxon>
        <taxon>Azospirillum</taxon>
    </lineage>
</organism>
<protein>
    <recommendedName>
        <fullName evidence="3">DUF3024 domain-containing protein</fullName>
    </recommendedName>
</protein>
<keyword evidence="2" id="KW-1185">Reference proteome</keyword>
<reference evidence="2" key="1">
    <citation type="submission" date="2015-08" db="EMBL/GenBank/DDBJ databases">
        <title>Complete Genome Sequence of Azospirillum thiophilum BV-S.</title>
        <authorList>
            <person name="Fomenkov A."/>
            <person name="Vincze T."/>
            <person name="Grabovich M."/>
            <person name="Dubinina G."/>
            <person name="Orlova M."/>
            <person name="Belousova E."/>
            <person name="Roberts R.J."/>
        </authorList>
    </citation>
    <scope>NUCLEOTIDE SEQUENCE [LARGE SCALE GENOMIC DNA]</scope>
    <source>
        <strain evidence="2">BV-S</strain>
    </source>
</reference>
<proteinExistence type="predicted"/>
<accession>A0AAC8ZTY3</accession>
<dbReference type="AlphaFoldDB" id="A0AAC8ZTY3"/>
<name>A0AAC8ZTY3_9PROT</name>
<dbReference type="Proteomes" id="UP000069935">
    <property type="component" value="Chromosome 1"/>
</dbReference>
<sequence length="113" mass="12558">MTGLRWLEPLGKPDWNGRITMSVDAMLERIERFNRTRGGGVIVRKVARGYTLLSGHNGAPVARFRPTGDGDKVKVLWWNGESWGASGPFGVATMPLDRALDYVANDPDFWINA</sequence>
<evidence type="ECO:0008006" key="3">
    <source>
        <dbReference type="Google" id="ProtNLM"/>
    </source>
</evidence>
<evidence type="ECO:0000313" key="1">
    <source>
        <dbReference type="EMBL" id="ALG71122.1"/>
    </source>
</evidence>